<feature type="transmembrane region" description="Helical" evidence="5">
    <location>
        <begin position="284"/>
        <end position="304"/>
    </location>
</feature>
<comment type="subcellular location">
    <subcellularLocation>
        <location evidence="1">Membrane</location>
        <topology evidence="1">Multi-pass membrane protein</topology>
    </subcellularLocation>
</comment>
<dbReference type="Proteomes" id="UP001232156">
    <property type="component" value="Unassembled WGS sequence"/>
</dbReference>
<name>A0ABU1D5G4_9BURK</name>
<accession>A0ABU1D5G4</accession>
<feature type="transmembrane region" description="Helical" evidence="5">
    <location>
        <begin position="259"/>
        <end position="278"/>
    </location>
</feature>
<dbReference type="InterPro" id="IPR007016">
    <property type="entry name" value="O-antigen_ligase-rel_domated"/>
</dbReference>
<dbReference type="InterPro" id="IPR051533">
    <property type="entry name" value="WaaL-like"/>
</dbReference>
<evidence type="ECO:0000256" key="3">
    <source>
        <dbReference type="ARBA" id="ARBA00022989"/>
    </source>
</evidence>
<feature type="transmembrane region" description="Helical" evidence="5">
    <location>
        <begin position="45"/>
        <end position="63"/>
    </location>
</feature>
<proteinExistence type="predicted"/>
<dbReference type="PANTHER" id="PTHR37422">
    <property type="entry name" value="TEICHURONIC ACID BIOSYNTHESIS PROTEIN TUAE"/>
    <property type="match status" value="1"/>
</dbReference>
<protein>
    <submittedName>
        <fullName evidence="7">O-antigen ligase family protein</fullName>
    </submittedName>
</protein>
<feature type="transmembrane region" description="Helical" evidence="5">
    <location>
        <begin position="99"/>
        <end position="116"/>
    </location>
</feature>
<dbReference type="EMBL" id="JAUZQE010000010">
    <property type="protein sequence ID" value="MDR4125512.1"/>
    <property type="molecule type" value="Genomic_DNA"/>
</dbReference>
<feature type="transmembrane region" description="Helical" evidence="5">
    <location>
        <begin position="123"/>
        <end position="140"/>
    </location>
</feature>
<keyword evidence="8" id="KW-1185">Reference proteome</keyword>
<keyword evidence="7" id="KW-0436">Ligase</keyword>
<evidence type="ECO:0000256" key="5">
    <source>
        <dbReference type="SAM" id="Phobius"/>
    </source>
</evidence>
<keyword evidence="4 5" id="KW-0472">Membrane</keyword>
<keyword evidence="3 5" id="KW-1133">Transmembrane helix</keyword>
<evidence type="ECO:0000313" key="8">
    <source>
        <dbReference type="Proteomes" id="UP001232156"/>
    </source>
</evidence>
<organism evidence="7 8">
    <name type="scientific">Yanghanlia caeni</name>
    <dbReference type="NCBI Taxonomy" id="3064283"/>
    <lineage>
        <taxon>Bacteria</taxon>
        <taxon>Pseudomonadati</taxon>
        <taxon>Pseudomonadota</taxon>
        <taxon>Betaproteobacteria</taxon>
        <taxon>Burkholderiales</taxon>
        <taxon>Alcaligenaceae</taxon>
        <taxon>Yanghanlia</taxon>
    </lineage>
</organism>
<reference evidence="7 8" key="1">
    <citation type="submission" date="2023-08" db="EMBL/GenBank/DDBJ databases">
        <title>Alcaligenaceae gen. nov., a novel taxon isolated from the sludge of Yixing Pesticide Factory.</title>
        <authorList>
            <person name="Ruan L."/>
        </authorList>
    </citation>
    <scope>NUCLEOTIDE SEQUENCE [LARGE SCALE GENOMIC DNA]</scope>
    <source>
        <strain evidence="7 8">LG-2</strain>
    </source>
</reference>
<dbReference type="Pfam" id="PF04932">
    <property type="entry name" value="Wzy_C"/>
    <property type="match status" value="1"/>
</dbReference>
<evidence type="ECO:0000256" key="2">
    <source>
        <dbReference type="ARBA" id="ARBA00022692"/>
    </source>
</evidence>
<sequence>MLLHVHFALRWMWAGIVVGVVSSAGVAAWQLHFVGLERAEGFLNIIHFGNIALVFGAFCAAGMQWAVQLPPGRRHLWWAAFAMGMASSVYSIIASGSRGSWVALPVLVALYAIAFLNRRNLKWTLGAIAVIGVLAAVLFSQPDSRLRKRYDAATQDIELYMKGEADTSLGARFVMWKGALLNIPERPLLGWNMDAYDARIAERVASGELNPVALKFTDNLHNSYLQALAFQGLPGLLALLAVYFVPLTGFCRRLRDSDIVVSVLAYCGAAVCASYVFFSLTQVILRRNNGIMFYVVAVAVMWGAMRMRERSNRITTCRPAPLPERTPVPD</sequence>
<evidence type="ECO:0000259" key="6">
    <source>
        <dbReference type="Pfam" id="PF04932"/>
    </source>
</evidence>
<evidence type="ECO:0000313" key="7">
    <source>
        <dbReference type="EMBL" id="MDR4125512.1"/>
    </source>
</evidence>
<dbReference type="RefSeq" id="WP_347286703.1">
    <property type="nucleotide sequence ID" value="NZ_JAUZQE010000010.1"/>
</dbReference>
<comment type="caution">
    <text evidence="7">The sequence shown here is derived from an EMBL/GenBank/DDBJ whole genome shotgun (WGS) entry which is preliminary data.</text>
</comment>
<evidence type="ECO:0000256" key="1">
    <source>
        <dbReference type="ARBA" id="ARBA00004141"/>
    </source>
</evidence>
<keyword evidence="2 5" id="KW-0812">Transmembrane</keyword>
<feature type="domain" description="O-antigen ligase-related" evidence="6">
    <location>
        <begin position="85"/>
        <end position="240"/>
    </location>
</feature>
<gene>
    <name evidence="7" type="ORF">Q8947_05890</name>
</gene>
<feature type="transmembrane region" description="Helical" evidence="5">
    <location>
        <begin position="224"/>
        <end position="247"/>
    </location>
</feature>
<dbReference type="PANTHER" id="PTHR37422:SF17">
    <property type="entry name" value="O-ANTIGEN LIGASE"/>
    <property type="match status" value="1"/>
</dbReference>
<dbReference type="GO" id="GO:0016874">
    <property type="term" value="F:ligase activity"/>
    <property type="evidence" value="ECO:0007669"/>
    <property type="project" value="UniProtKB-KW"/>
</dbReference>
<feature type="transmembrane region" description="Helical" evidence="5">
    <location>
        <begin position="12"/>
        <end position="33"/>
    </location>
</feature>
<evidence type="ECO:0000256" key="4">
    <source>
        <dbReference type="ARBA" id="ARBA00023136"/>
    </source>
</evidence>
<feature type="transmembrane region" description="Helical" evidence="5">
    <location>
        <begin position="75"/>
        <end position="93"/>
    </location>
</feature>